<feature type="domain" description="Bacterial CdiA-CT RNAse A" evidence="1">
    <location>
        <begin position="201"/>
        <end position="314"/>
    </location>
</feature>
<dbReference type="CDD" id="cd20684">
    <property type="entry name" value="CdiA-CT_Yk_RNaseA-like"/>
    <property type="match status" value="1"/>
</dbReference>
<sequence length="316" mass="32546">MANARIPGPLSDSDAESIDRGTMCLQRSPTPGPVGTMSVEFGIDHEASPDQGVQIVLTPLQLAAVLTEESVDEAPTLSDRMWGAGKLLVGALELIGAGGLLLAPEPTAATKVAGVALGAHGLDTSSSAMRQIATGKDTTTLTAEAAESLSSALGAHPKTAEMIGLGADMAVPLIAGGVGALRALAIRRGAISLTAQEAAGGHTISRHVGQTAQQLRARLARQPGIPAASTFRTLADAERHVSAALRSNRAAIEAWARAASPGGRPFTVTYQATTTVGEGVVRATGQLQQMTKLVVVLRRVQQQNRAYFVLTSYPVP</sequence>
<accession>A0ABQ3GEY1</accession>
<proteinExistence type="predicted"/>
<gene>
    <name evidence="2" type="ORF">GCM10007320_64490</name>
</gene>
<comment type="caution">
    <text evidence="2">The sequence shown here is derived from an EMBL/GenBank/DDBJ whole genome shotgun (WGS) entry which is preliminary data.</text>
</comment>
<reference evidence="3" key="1">
    <citation type="journal article" date="2019" name="Int. J. Syst. Evol. Microbiol.">
        <title>The Global Catalogue of Microorganisms (GCM) 10K type strain sequencing project: providing services to taxonomists for standard genome sequencing and annotation.</title>
        <authorList>
            <consortium name="The Broad Institute Genomics Platform"/>
            <consortium name="The Broad Institute Genome Sequencing Center for Infectious Disease"/>
            <person name="Wu L."/>
            <person name="Ma J."/>
        </authorList>
    </citation>
    <scope>NUCLEOTIDE SEQUENCE [LARGE SCALE GENOMIC DNA]</scope>
    <source>
        <strain evidence="3">KCTC 23314</strain>
    </source>
</reference>
<dbReference type="Pfam" id="PF18431">
    <property type="entry name" value="RNAse_A_bac"/>
    <property type="match status" value="1"/>
</dbReference>
<evidence type="ECO:0000313" key="2">
    <source>
        <dbReference type="EMBL" id="GHD03962.1"/>
    </source>
</evidence>
<dbReference type="Proteomes" id="UP000626210">
    <property type="component" value="Unassembled WGS sequence"/>
</dbReference>
<organism evidence="2 3">
    <name type="scientific">Pseudorhodoferax aquiterrae</name>
    <dbReference type="NCBI Taxonomy" id="747304"/>
    <lineage>
        <taxon>Bacteria</taxon>
        <taxon>Pseudomonadati</taxon>
        <taxon>Pseudomonadota</taxon>
        <taxon>Betaproteobacteria</taxon>
        <taxon>Burkholderiales</taxon>
        <taxon>Comamonadaceae</taxon>
    </lineage>
</organism>
<dbReference type="InterPro" id="IPR041436">
    <property type="entry name" value="RNAse_A_bac"/>
</dbReference>
<protein>
    <recommendedName>
        <fullName evidence="1">Bacterial CdiA-CT RNAse A domain-containing protein</fullName>
    </recommendedName>
</protein>
<dbReference type="EMBL" id="BMYK01000047">
    <property type="protein sequence ID" value="GHD03962.1"/>
    <property type="molecule type" value="Genomic_DNA"/>
</dbReference>
<keyword evidence="3" id="KW-1185">Reference proteome</keyword>
<evidence type="ECO:0000313" key="3">
    <source>
        <dbReference type="Proteomes" id="UP000626210"/>
    </source>
</evidence>
<name>A0ABQ3GEY1_9BURK</name>
<evidence type="ECO:0000259" key="1">
    <source>
        <dbReference type="Pfam" id="PF18431"/>
    </source>
</evidence>